<reference evidence="2" key="1">
    <citation type="submission" date="2017-09" db="EMBL/GenBank/DDBJ databases">
        <title>Genome sequence of Nannocystis excedens DSM 71.</title>
        <authorList>
            <person name="Blom J."/>
        </authorList>
    </citation>
    <scope>NUCLEOTIDE SEQUENCE [LARGE SCALE GENOMIC DNA]</scope>
    <source>
        <strain evidence="2">type strain: E19</strain>
    </source>
</reference>
<gene>
    <name evidence="1" type="ORF">HDIA_2015</name>
</gene>
<name>A0A2C9D5I8_9HYPH</name>
<dbReference type="KEGG" id="hdi:HDIA_2015"/>
<evidence type="ECO:0000313" key="1">
    <source>
        <dbReference type="EMBL" id="SON55556.1"/>
    </source>
</evidence>
<protein>
    <submittedName>
        <fullName evidence="1">Uncharacterized protein</fullName>
    </submittedName>
</protein>
<keyword evidence="2" id="KW-1185">Reference proteome</keyword>
<dbReference type="AlphaFoldDB" id="A0A2C9D5I8"/>
<accession>A0A2C9D5I8</accession>
<evidence type="ECO:0000313" key="2">
    <source>
        <dbReference type="Proteomes" id="UP000223606"/>
    </source>
</evidence>
<dbReference type="Proteomes" id="UP000223606">
    <property type="component" value="Chromosome 1"/>
</dbReference>
<organism evidence="1 2">
    <name type="scientific">Hartmannibacter diazotrophicus</name>
    <dbReference type="NCBI Taxonomy" id="1482074"/>
    <lineage>
        <taxon>Bacteria</taxon>
        <taxon>Pseudomonadati</taxon>
        <taxon>Pseudomonadota</taxon>
        <taxon>Alphaproteobacteria</taxon>
        <taxon>Hyphomicrobiales</taxon>
        <taxon>Pleomorphomonadaceae</taxon>
        <taxon>Hartmannibacter</taxon>
    </lineage>
</organism>
<sequence>MKRWDDVPKWAASVGAMIEHGTEVKAICRKCRQSFKVDLNAICKIHGEGYSLIAKHPPCRVFECDGEVIFYYKHGVFRPMTR</sequence>
<proteinExistence type="predicted"/>
<dbReference type="EMBL" id="LT960614">
    <property type="protein sequence ID" value="SON55556.1"/>
    <property type="molecule type" value="Genomic_DNA"/>
</dbReference>